<dbReference type="InterPro" id="IPR058627">
    <property type="entry name" value="MdtA-like_C"/>
</dbReference>
<keyword evidence="6" id="KW-1185">Reference proteome</keyword>
<dbReference type="STRING" id="1859457.BET10_16270"/>
<dbReference type="RefSeq" id="WP_070986307.1">
    <property type="nucleotide sequence ID" value="NZ_MKJU01000028.1"/>
</dbReference>
<accession>A0A1S1MRD7</accession>
<feature type="chain" id="PRO_5010189206" evidence="2">
    <location>
        <begin position="27"/>
        <end position="355"/>
    </location>
</feature>
<evidence type="ECO:0000256" key="2">
    <source>
        <dbReference type="SAM" id="SignalP"/>
    </source>
</evidence>
<comment type="similarity">
    <text evidence="1">Belongs to the membrane fusion protein (MFP) (TC 8.A.1) family.</text>
</comment>
<evidence type="ECO:0000259" key="3">
    <source>
        <dbReference type="Pfam" id="PF25967"/>
    </source>
</evidence>
<dbReference type="AlphaFoldDB" id="A0A1S1MRD7"/>
<feature type="domain" description="CzcB-like barrel-sandwich hybrid" evidence="4">
    <location>
        <begin position="61"/>
        <end position="188"/>
    </location>
</feature>
<dbReference type="Gene3D" id="2.40.420.20">
    <property type="match status" value="1"/>
</dbReference>
<dbReference type="Pfam" id="PF25973">
    <property type="entry name" value="BSH_CzcB"/>
    <property type="match status" value="1"/>
</dbReference>
<keyword evidence="2" id="KW-0732">Signal</keyword>
<sequence>MMGLVKKCLMLYGCCLLLACSPKEQESDQTTQLRPVRTLTVGLFHAGPVQEFPGVVDAANTAELSFKVSGEVTKLLVKQGQEVNKGDVIAVLDDTSYKLAFDEAQASFDKASADFNRAEKLLKTGTISQSDYDQLKLQYASAKNKLATAKNNLEYTTLHASFSGVVARTHIEQFEEVQAKQPIATLQDIKTVNIKVNIPESMMITVSKDVPKQIYAEFSAIENARFPLTFVEVSTKANEVTNTYEVTLAMSPPSGYNILPGMTARVFASEVSADQQAIYLPINTVLKDDVGNYVWTVESVGDGKGKINKTTVTLGEMTKYGFQIISGLSPGEQVVSAGMSKVNDGQMVKFGGGEP</sequence>
<organism evidence="5 6">
    <name type="scientific">Pseudoalteromonas amylolytica</name>
    <dbReference type="NCBI Taxonomy" id="1859457"/>
    <lineage>
        <taxon>Bacteria</taxon>
        <taxon>Pseudomonadati</taxon>
        <taxon>Pseudomonadota</taxon>
        <taxon>Gammaproteobacteria</taxon>
        <taxon>Alteromonadales</taxon>
        <taxon>Pseudoalteromonadaceae</taxon>
        <taxon>Pseudoalteromonas</taxon>
    </lineage>
</organism>
<dbReference type="Gene3D" id="2.40.30.170">
    <property type="match status" value="1"/>
</dbReference>
<evidence type="ECO:0000256" key="1">
    <source>
        <dbReference type="ARBA" id="ARBA00009477"/>
    </source>
</evidence>
<reference evidence="5 6" key="1">
    <citation type="submission" date="2016-09" db="EMBL/GenBank/DDBJ databases">
        <title>Pseudoalteromonas amylolytica sp. nov., isolated from the surface seawater.</title>
        <authorList>
            <person name="Wu Y.-H."/>
            <person name="Cheng H."/>
            <person name="Jin X.-B."/>
            <person name="Wang C.-S."/>
            <person name="Xu X.-W."/>
        </authorList>
    </citation>
    <scope>NUCLEOTIDE SEQUENCE [LARGE SCALE GENOMIC DNA]</scope>
    <source>
        <strain evidence="5 6">JW1</strain>
    </source>
</reference>
<dbReference type="PANTHER" id="PTHR30469:SF20">
    <property type="entry name" value="EFFLUX RND TRANSPORTER PERIPLASMIC ADAPTOR SUBUNIT"/>
    <property type="match status" value="1"/>
</dbReference>
<feature type="signal peptide" evidence="2">
    <location>
        <begin position="1"/>
        <end position="26"/>
    </location>
</feature>
<dbReference type="Pfam" id="PF25967">
    <property type="entry name" value="RND-MFP_C"/>
    <property type="match status" value="1"/>
</dbReference>
<name>A0A1S1MRD7_9GAMM</name>
<protein>
    <submittedName>
        <fullName evidence="5">Efflux transporter periplasmic adaptor subunit</fullName>
    </submittedName>
</protein>
<dbReference type="PANTHER" id="PTHR30469">
    <property type="entry name" value="MULTIDRUG RESISTANCE PROTEIN MDTA"/>
    <property type="match status" value="1"/>
</dbReference>
<dbReference type="InterPro" id="IPR006143">
    <property type="entry name" value="RND_pump_MFP"/>
</dbReference>
<evidence type="ECO:0000259" key="4">
    <source>
        <dbReference type="Pfam" id="PF25973"/>
    </source>
</evidence>
<dbReference type="SUPFAM" id="SSF111369">
    <property type="entry name" value="HlyD-like secretion proteins"/>
    <property type="match status" value="1"/>
</dbReference>
<comment type="caution">
    <text evidence="5">The sequence shown here is derived from an EMBL/GenBank/DDBJ whole genome shotgun (WGS) entry which is preliminary data.</text>
</comment>
<dbReference type="GO" id="GO:1990281">
    <property type="term" value="C:efflux pump complex"/>
    <property type="evidence" value="ECO:0007669"/>
    <property type="project" value="TreeGrafter"/>
</dbReference>
<dbReference type="PROSITE" id="PS51257">
    <property type="entry name" value="PROKAR_LIPOPROTEIN"/>
    <property type="match status" value="1"/>
</dbReference>
<gene>
    <name evidence="5" type="ORF">BET10_16270</name>
</gene>
<dbReference type="NCBIfam" id="TIGR01730">
    <property type="entry name" value="RND_mfp"/>
    <property type="match status" value="1"/>
</dbReference>
<dbReference type="InterPro" id="IPR058647">
    <property type="entry name" value="BSH_CzcB-like"/>
</dbReference>
<proteinExistence type="inferred from homology"/>
<dbReference type="GO" id="GO:0015562">
    <property type="term" value="F:efflux transmembrane transporter activity"/>
    <property type="evidence" value="ECO:0007669"/>
    <property type="project" value="TreeGrafter"/>
</dbReference>
<evidence type="ECO:0000313" key="6">
    <source>
        <dbReference type="Proteomes" id="UP000179786"/>
    </source>
</evidence>
<dbReference type="Proteomes" id="UP000179786">
    <property type="component" value="Unassembled WGS sequence"/>
</dbReference>
<feature type="domain" description="Multidrug resistance protein MdtA-like C-terminal permuted SH3" evidence="3">
    <location>
        <begin position="276"/>
        <end position="339"/>
    </location>
</feature>
<dbReference type="Gene3D" id="1.10.287.470">
    <property type="entry name" value="Helix hairpin bin"/>
    <property type="match status" value="1"/>
</dbReference>
<dbReference type="EMBL" id="MKJU01000028">
    <property type="protein sequence ID" value="OHU89680.1"/>
    <property type="molecule type" value="Genomic_DNA"/>
</dbReference>
<dbReference type="Gene3D" id="2.40.50.100">
    <property type="match status" value="1"/>
</dbReference>
<evidence type="ECO:0000313" key="5">
    <source>
        <dbReference type="EMBL" id="OHU89680.1"/>
    </source>
</evidence>